<protein>
    <recommendedName>
        <fullName evidence="4">DUF2442 domain-containing protein</fullName>
    </recommendedName>
</protein>
<dbReference type="InterPro" id="IPR036782">
    <property type="entry name" value="NE0471-like_N"/>
</dbReference>
<accession>A0A451BHS9</accession>
<gene>
    <name evidence="3" type="ORF">BECKSD772D_GA0070982_10036</name>
    <name evidence="2" type="ORF">BECKSD772E_GA0070983_10187</name>
    <name evidence="1" type="ORF">BECKSD772F_GA0070984_10196</name>
</gene>
<reference evidence="3" key="1">
    <citation type="submission" date="2019-02" db="EMBL/GenBank/DDBJ databases">
        <authorList>
            <person name="Gruber-Vodicka R. H."/>
            <person name="Seah K. B. B."/>
        </authorList>
    </citation>
    <scope>NUCLEOTIDE SEQUENCE</scope>
    <source>
        <strain evidence="3">BECK_S127</strain>
        <strain evidence="2">BECK_S1320</strain>
        <strain evidence="1">BECK_S1321</strain>
    </source>
</reference>
<evidence type="ECO:0008006" key="4">
    <source>
        <dbReference type="Google" id="ProtNLM"/>
    </source>
</evidence>
<proteinExistence type="predicted"/>
<dbReference type="Gene3D" id="3.30.2020.10">
    <property type="entry name" value="NE0471-like N-terminal domain"/>
    <property type="match status" value="1"/>
</dbReference>
<evidence type="ECO:0000313" key="3">
    <source>
        <dbReference type="EMBL" id="VFK77850.1"/>
    </source>
</evidence>
<dbReference type="EMBL" id="CAADFR010000019">
    <property type="protein sequence ID" value="VFK37924.1"/>
    <property type="molecule type" value="Genomic_DNA"/>
</dbReference>
<evidence type="ECO:0000313" key="1">
    <source>
        <dbReference type="EMBL" id="VFK37924.1"/>
    </source>
</evidence>
<dbReference type="EMBL" id="CAADFU010000018">
    <property type="protein sequence ID" value="VFK42564.1"/>
    <property type="molecule type" value="Genomic_DNA"/>
</dbReference>
<evidence type="ECO:0000313" key="2">
    <source>
        <dbReference type="EMBL" id="VFK42564.1"/>
    </source>
</evidence>
<dbReference type="EMBL" id="CAADHB010000003">
    <property type="protein sequence ID" value="VFK77850.1"/>
    <property type="molecule type" value="Genomic_DNA"/>
</dbReference>
<dbReference type="SUPFAM" id="SSF143880">
    <property type="entry name" value="NE0471 N-terminal domain-like"/>
    <property type="match status" value="1"/>
</dbReference>
<dbReference type="AlphaFoldDB" id="A0A451BHS9"/>
<sequence length="62" mass="6916">MHPSVTKVTATENYRVRVEFDNSESGVPDMAPYLGFGVFRKLKDPAVCGSLPSPRIKDNFGW</sequence>
<name>A0A451BHS9_9GAMM</name>
<organism evidence="3">
    <name type="scientific">Candidatus Kentrum sp. SD</name>
    <dbReference type="NCBI Taxonomy" id="2126332"/>
    <lineage>
        <taxon>Bacteria</taxon>
        <taxon>Pseudomonadati</taxon>
        <taxon>Pseudomonadota</taxon>
        <taxon>Gammaproteobacteria</taxon>
        <taxon>Candidatus Kentrum</taxon>
    </lineage>
</organism>